<dbReference type="InterPro" id="IPR019167">
    <property type="entry name" value="PAT1_dom"/>
</dbReference>
<dbReference type="Pfam" id="PF09770">
    <property type="entry name" value="PAT1"/>
    <property type="match status" value="1"/>
</dbReference>
<evidence type="ECO:0000256" key="5">
    <source>
        <dbReference type="ARBA" id="ARBA00022884"/>
    </source>
</evidence>
<feature type="compositionally biased region" description="Polar residues" evidence="8">
    <location>
        <begin position="87"/>
        <end position="108"/>
    </location>
</feature>
<dbReference type="PANTHER" id="PTHR21551:SF0">
    <property type="entry name" value="PROTEIN ASSOCIATED WITH TOPO II RELATED-1, ISOFORM A"/>
    <property type="match status" value="1"/>
</dbReference>
<dbReference type="GO" id="GO:0000932">
    <property type="term" value="C:P-body"/>
    <property type="evidence" value="ECO:0007669"/>
    <property type="project" value="UniProtKB-SubCell"/>
</dbReference>
<reference evidence="10 11" key="1">
    <citation type="journal article" date="2019" name="Nat. Ecol. Evol.">
        <title>Megaphylogeny resolves global patterns of mushroom evolution.</title>
        <authorList>
            <person name="Varga T."/>
            <person name="Krizsan K."/>
            <person name="Foldi C."/>
            <person name="Dima B."/>
            <person name="Sanchez-Garcia M."/>
            <person name="Sanchez-Ramirez S."/>
            <person name="Szollosi G.J."/>
            <person name="Szarkandi J.G."/>
            <person name="Papp V."/>
            <person name="Albert L."/>
            <person name="Andreopoulos W."/>
            <person name="Angelini C."/>
            <person name="Antonin V."/>
            <person name="Barry K.W."/>
            <person name="Bougher N.L."/>
            <person name="Buchanan P."/>
            <person name="Buyck B."/>
            <person name="Bense V."/>
            <person name="Catcheside P."/>
            <person name="Chovatia M."/>
            <person name="Cooper J."/>
            <person name="Damon W."/>
            <person name="Desjardin D."/>
            <person name="Finy P."/>
            <person name="Geml J."/>
            <person name="Haridas S."/>
            <person name="Hughes K."/>
            <person name="Justo A."/>
            <person name="Karasinski D."/>
            <person name="Kautmanova I."/>
            <person name="Kiss B."/>
            <person name="Kocsube S."/>
            <person name="Kotiranta H."/>
            <person name="LaButti K.M."/>
            <person name="Lechner B.E."/>
            <person name="Liimatainen K."/>
            <person name="Lipzen A."/>
            <person name="Lukacs Z."/>
            <person name="Mihaltcheva S."/>
            <person name="Morgado L.N."/>
            <person name="Niskanen T."/>
            <person name="Noordeloos M.E."/>
            <person name="Ohm R.A."/>
            <person name="Ortiz-Santana B."/>
            <person name="Ovrebo C."/>
            <person name="Racz N."/>
            <person name="Riley R."/>
            <person name="Savchenko A."/>
            <person name="Shiryaev A."/>
            <person name="Soop K."/>
            <person name="Spirin V."/>
            <person name="Szebenyi C."/>
            <person name="Tomsovsky M."/>
            <person name="Tulloss R.E."/>
            <person name="Uehling J."/>
            <person name="Grigoriev I.V."/>
            <person name="Vagvolgyi C."/>
            <person name="Papp T."/>
            <person name="Martin F.M."/>
            <person name="Miettinen O."/>
            <person name="Hibbett D.S."/>
            <person name="Nagy L.G."/>
        </authorList>
    </citation>
    <scope>NUCLEOTIDE SEQUENCE [LARGE SCALE GENOMIC DNA]</scope>
    <source>
        <strain evidence="10 11">OMC1185</strain>
    </source>
</reference>
<evidence type="ECO:0000256" key="1">
    <source>
        <dbReference type="ARBA" id="ARBA00004123"/>
    </source>
</evidence>
<proteinExistence type="inferred from homology"/>
<feature type="coiled-coil region" evidence="7">
    <location>
        <begin position="251"/>
        <end position="285"/>
    </location>
</feature>
<evidence type="ECO:0000256" key="6">
    <source>
        <dbReference type="ARBA" id="ARBA00023242"/>
    </source>
</evidence>
<keyword evidence="5" id="KW-0694">RNA-binding</keyword>
<dbReference type="EMBL" id="ML213510">
    <property type="protein sequence ID" value="TFK51708.1"/>
    <property type="molecule type" value="Genomic_DNA"/>
</dbReference>
<protein>
    <recommendedName>
        <fullName evidence="9">mRNA decay factor PAT1 domain-containing protein</fullName>
    </recommendedName>
</protein>
<dbReference type="GO" id="GO:0033962">
    <property type="term" value="P:P-body assembly"/>
    <property type="evidence" value="ECO:0007669"/>
    <property type="project" value="TreeGrafter"/>
</dbReference>
<dbReference type="GO" id="GO:0003723">
    <property type="term" value="F:RNA binding"/>
    <property type="evidence" value="ECO:0007669"/>
    <property type="project" value="UniProtKB-KW"/>
</dbReference>
<evidence type="ECO:0000313" key="11">
    <source>
        <dbReference type="Proteomes" id="UP000305948"/>
    </source>
</evidence>
<keyword evidence="6" id="KW-0539">Nucleus</keyword>
<organism evidence="10 11">
    <name type="scientific">Heliocybe sulcata</name>
    <dbReference type="NCBI Taxonomy" id="5364"/>
    <lineage>
        <taxon>Eukaryota</taxon>
        <taxon>Fungi</taxon>
        <taxon>Dikarya</taxon>
        <taxon>Basidiomycota</taxon>
        <taxon>Agaricomycotina</taxon>
        <taxon>Agaricomycetes</taxon>
        <taxon>Gloeophyllales</taxon>
        <taxon>Gloeophyllaceae</taxon>
        <taxon>Heliocybe</taxon>
    </lineage>
</organism>
<dbReference type="Proteomes" id="UP000305948">
    <property type="component" value="Unassembled WGS sequence"/>
</dbReference>
<feature type="region of interest" description="Disordered" evidence="8">
    <location>
        <begin position="537"/>
        <end position="556"/>
    </location>
</feature>
<dbReference type="AlphaFoldDB" id="A0A5C3N6K3"/>
<name>A0A5C3N6K3_9AGAM</name>
<comment type="similarity">
    <text evidence="3">Belongs to the PAT1 family.</text>
</comment>
<dbReference type="STRING" id="5364.A0A5C3N6K3"/>
<keyword evidence="11" id="KW-1185">Reference proteome</keyword>
<evidence type="ECO:0000256" key="4">
    <source>
        <dbReference type="ARBA" id="ARBA00022490"/>
    </source>
</evidence>
<evidence type="ECO:0000256" key="2">
    <source>
        <dbReference type="ARBA" id="ARBA00004201"/>
    </source>
</evidence>
<dbReference type="InterPro" id="IPR039900">
    <property type="entry name" value="Pat1-like"/>
</dbReference>
<comment type="subcellular location">
    <subcellularLocation>
        <location evidence="2">Cytoplasm</location>
        <location evidence="2">P-body</location>
    </subcellularLocation>
    <subcellularLocation>
        <location evidence="1">Nucleus</location>
    </subcellularLocation>
</comment>
<dbReference type="PANTHER" id="PTHR21551">
    <property type="entry name" value="TOPOISOMERASE II-ASSOCIATED PROTEIN PAT1"/>
    <property type="match status" value="1"/>
</dbReference>
<evidence type="ECO:0000256" key="3">
    <source>
        <dbReference type="ARBA" id="ARBA00009138"/>
    </source>
</evidence>
<dbReference type="OrthoDB" id="74835at2759"/>
<accession>A0A5C3N6K3</accession>
<sequence length="920" mass="104142">MSFFGFEQNDLEREKQQFISGQVKEDGLAEYTWGEDSYDGLGDALQEGGDDLNDETFGGVGEVGKDFDFTRQVLSDNVPAELRRTTAVQQSNGFPQERSLSPPQKQAPSSYTSSSLQSLWDSKSPFSVLPRGFASTSRVDDHHVRAAASPDLLSHSQSAYPTFSPFADMAAPVTHSPALSQESIFPRASSQMEGRTLQEIEAEMRASAVRSREAPQLRQQQLLQAQARTPPPRLHPHAQSPRFHQLQQHILIQQQQQQKQQQQQLQDLQEQLRAEELERQLRAQQISQLQQQQLLLRRQSPSGPTLAEIQAAQHLAQLQQEQRRRQRSPAADQRYHVPQPLQESAQFLPQNIQMQQRLLAELAQAEFIREYGTPQTQEEQEALRAEAVRKIMEAERMEEKRRRKAAKIAHMSRYNDLMTQSDKDFITRIQVSQLVTQDPYLEDWYCQTWNQIIRAKQGLQPEEQRVLTFDSGVGVGLGIPGQRPSGRKLSAVQRMEAQVERIVNNARQREKEKGLQSLSSLQGALGKTAGRSYKAAPRQLLQVDSPRPAANGDHSEDEYKTDFEVHAAKEAAKLRKGVLGEMHDEHNFVRRDPLTHLEVLAIIEHLYDLVLQLGAIERYDLSEDVEGANERREQRKRLVDSLYEGLRANLPIETSNPHPFISLLGPMKGKVLFPRVAHVLEEDQLLIVLTLLITCLTQLDVVAGAHLLDSMEDTPERRDMERQTNAFQHYVLIVSVLHALQKVTLRELTGILRLLRDQGQIVTIARTKPGLDLLFLLLSRADLLIHTHTYDLGADSTPQLSMEDVEVWQSEFDLMFSALHPHLTELFPSERILRAQSGGSAQIPPEHMDTAAWQFLASVGAMASLPQQQMLVTALREKVLDLVIGVKKGWVADSEERDMKTKNVNTFLHALKLDSSQIAV</sequence>
<gene>
    <name evidence="10" type="ORF">OE88DRAFT_1658294</name>
</gene>
<feature type="region of interest" description="Disordered" evidence="8">
    <location>
        <begin position="87"/>
        <end position="117"/>
    </location>
</feature>
<keyword evidence="7" id="KW-0175">Coiled coil</keyword>
<dbReference type="GO" id="GO:0000290">
    <property type="term" value="P:deadenylation-dependent decapping of nuclear-transcribed mRNA"/>
    <property type="evidence" value="ECO:0007669"/>
    <property type="project" value="InterPro"/>
</dbReference>
<dbReference type="GO" id="GO:0005634">
    <property type="term" value="C:nucleus"/>
    <property type="evidence" value="ECO:0007669"/>
    <property type="project" value="UniProtKB-SubCell"/>
</dbReference>
<evidence type="ECO:0000313" key="10">
    <source>
        <dbReference type="EMBL" id="TFK51708.1"/>
    </source>
</evidence>
<evidence type="ECO:0000256" key="8">
    <source>
        <dbReference type="SAM" id="MobiDB-lite"/>
    </source>
</evidence>
<keyword evidence="4" id="KW-0963">Cytoplasm</keyword>
<evidence type="ECO:0000259" key="9">
    <source>
        <dbReference type="Pfam" id="PF09770"/>
    </source>
</evidence>
<evidence type="ECO:0000256" key="7">
    <source>
        <dbReference type="SAM" id="Coils"/>
    </source>
</evidence>
<feature type="domain" description="mRNA decay factor PAT1" evidence="9">
    <location>
        <begin position="1"/>
        <end position="914"/>
    </location>
</feature>